<evidence type="ECO:0000259" key="3">
    <source>
        <dbReference type="SMART" id="SM00822"/>
    </source>
</evidence>
<reference evidence="4 5" key="1">
    <citation type="submission" date="2021-03" db="EMBL/GenBank/DDBJ databases">
        <title>Sequencing the genomes of 1000 actinobacteria strains.</title>
        <authorList>
            <person name="Klenk H.-P."/>
        </authorList>
    </citation>
    <scope>NUCLEOTIDE SEQUENCE [LARGE SCALE GENOMIC DNA]</scope>
    <source>
        <strain evidence="4 5">DSM 15797</strain>
    </source>
</reference>
<comment type="caution">
    <text evidence="4">The sequence shown here is derived from an EMBL/GenBank/DDBJ whole genome shotgun (WGS) entry which is preliminary data.</text>
</comment>
<dbReference type="SMART" id="SM00822">
    <property type="entry name" value="PKS_KR"/>
    <property type="match status" value="1"/>
</dbReference>
<dbReference type="InterPro" id="IPR002347">
    <property type="entry name" value="SDR_fam"/>
</dbReference>
<dbReference type="SUPFAM" id="SSF51735">
    <property type="entry name" value="NAD(P)-binding Rossmann-fold domains"/>
    <property type="match status" value="1"/>
</dbReference>
<evidence type="ECO:0000256" key="2">
    <source>
        <dbReference type="ARBA" id="ARBA00023002"/>
    </source>
</evidence>
<accession>A0ABS4XDM6</accession>
<evidence type="ECO:0000313" key="4">
    <source>
        <dbReference type="EMBL" id="MBP2385749.1"/>
    </source>
</evidence>
<protein>
    <submittedName>
        <fullName evidence="4">Gluconate 5-dehydrogenase</fullName>
        <ecNumber evidence="4">1.1.1.69</ecNumber>
    </submittedName>
</protein>
<organism evidence="4 5">
    <name type="scientific">Paeniglutamicibacter kerguelensis</name>
    <dbReference type="NCBI Taxonomy" id="254788"/>
    <lineage>
        <taxon>Bacteria</taxon>
        <taxon>Bacillati</taxon>
        <taxon>Actinomycetota</taxon>
        <taxon>Actinomycetes</taxon>
        <taxon>Micrococcales</taxon>
        <taxon>Micrococcaceae</taxon>
        <taxon>Paeniglutamicibacter</taxon>
    </lineage>
</organism>
<dbReference type="Proteomes" id="UP001296993">
    <property type="component" value="Unassembled WGS sequence"/>
</dbReference>
<dbReference type="PANTHER" id="PTHR43669:SF14">
    <property type="entry name" value="OXIDOREDUCTASE"/>
    <property type="match status" value="1"/>
</dbReference>
<dbReference type="InterPro" id="IPR036291">
    <property type="entry name" value="NAD(P)-bd_dom_sf"/>
</dbReference>
<gene>
    <name evidence="4" type="ORF">JOF47_001260</name>
</gene>
<comment type="similarity">
    <text evidence="1">Belongs to the short-chain dehydrogenases/reductases (SDR) family.</text>
</comment>
<keyword evidence="2 4" id="KW-0560">Oxidoreductase</keyword>
<dbReference type="EMBL" id="JAGIOF010000001">
    <property type="protein sequence ID" value="MBP2385749.1"/>
    <property type="molecule type" value="Genomic_DNA"/>
</dbReference>
<dbReference type="GO" id="GO:0008874">
    <property type="term" value="F:gluconate 5-dehydrogenase activity"/>
    <property type="evidence" value="ECO:0007669"/>
    <property type="project" value="UniProtKB-EC"/>
</dbReference>
<dbReference type="PANTHER" id="PTHR43669">
    <property type="entry name" value="5-KETO-D-GLUCONATE 5-REDUCTASE"/>
    <property type="match status" value="1"/>
</dbReference>
<sequence length="257" mass="27270">MGSNFFDLTGRIALVTGSSRGIGRELAAALADAGATVVLHGRDEARLAETAAEFTARYGEERIFSIAFDVTDAAAVAENIAKIEAEVGPLRILVNNAGIQHRVPLLELDVADWQRVLDTNLTSAFLVGREAARGMLERGEGKIINICSVQTDLARPTISAYTAAKGGLRNLTRAMTAEWAASGLQVNGIAPGYIHTEMTQKLVDDPDFNSWILGRTPAGRWGTVADLAGPAVWLASDGSNYVNGQTIFIDGGMTVVV</sequence>
<dbReference type="Pfam" id="PF13561">
    <property type="entry name" value="adh_short_C2"/>
    <property type="match status" value="1"/>
</dbReference>
<proteinExistence type="inferred from homology"/>
<dbReference type="Gene3D" id="3.40.50.720">
    <property type="entry name" value="NAD(P)-binding Rossmann-like Domain"/>
    <property type="match status" value="1"/>
</dbReference>
<feature type="domain" description="Ketoreductase" evidence="3">
    <location>
        <begin position="11"/>
        <end position="192"/>
    </location>
</feature>
<dbReference type="PRINTS" id="PR00080">
    <property type="entry name" value="SDRFAMILY"/>
</dbReference>
<dbReference type="PRINTS" id="PR00081">
    <property type="entry name" value="GDHRDH"/>
</dbReference>
<evidence type="ECO:0000313" key="5">
    <source>
        <dbReference type="Proteomes" id="UP001296993"/>
    </source>
</evidence>
<name>A0ABS4XDM6_9MICC</name>
<dbReference type="EC" id="1.1.1.69" evidence="4"/>
<dbReference type="InterPro" id="IPR057326">
    <property type="entry name" value="KR_dom"/>
</dbReference>
<keyword evidence="5" id="KW-1185">Reference proteome</keyword>
<evidence type="ECO:0000256" key="1">
    <source>
        <dbReference type="ARBA" id="ARBA00006484"/>
    </source>
</evidence>
<dbReference type="RefSeq" id="WP_209996651.1">
    <property type="nucleotide sequence ID" value="NZ_BAAAJY010000003.1"/>
</dbReference>